<reference evidence="2" key="1">
    <citation type="submission" date="2017-01" db="EMBL/GenBank/DDBJ databases">
        <authorList>
            <person name="Wang Y."/>
            <person name="White M."/>
            <person name="Kvist S."/>
            <person name="Moncalvo J.-M."/>
        </authorList>
    </citation>
    <scope>NUCLEOTIDE SEQUENCE [LARGE SCALE GENOMIC DNA]</scope>
    <source>
        <strain evidence="2">COL-18-3</strain>
    </source>
</reference>
<name>A0A1R1PFQ7_ZANCU</name>
<protein>
    <submittedName>
        <fullName evidence="1">Uncharacterized protein</fullName>
    </submittedName>
</protein>
<keyword evidence="2" id="KW-1185">Reference proteome</keyword>
<proteinExistence type="predicted"/>
<evidence type="ECO:0000313" key="2">
    <source>
        <dbReference type="Proteomes" id="UP000188320"/>
    </source>
</evidence>
<gene>
    <name evidence="1" type="ORF">AX774_g6831</name>
</gene>
<comment type="caution">
    <text evidence="1">The sequence shown here is derived from an EMBL/GenBank/DDBJ whole genome shotgun (WGS) entry which is preliminary data.</text>
</comment>
<dbReference type="Proteomes" id="UP000188320">
    <property type="component" value="Unassembled WGS sequence"/>
</dbReference>
<sequence>MACFSIWRASMIVDEEKYIYLDQVFIVQFYFLCVFLIEQKEFNKLGVADTLLIATERVLSIKILRRKMVGNSPQWFWGRATVLSSWE</sequence>
<organism evidence="1 2">
    <name type="scientific">Zancudomyces culisetae</name>
    <name type="common">Gut fungus</name>
    <name type="synonym">Smittium culisetae</name>
    <dbReference type="NCBI Taxonomy" id="1213189"/>
    <lineage>
        <taxon>Eukaryota</taxon>
        <taxon>Fungi</taxon>
        <taxon>Fungi incertae sedis</taxon>
        <taxon>Zoopagomycota</taxon>
        <taxon>Kickxellomycotina</taxon>
        <taxon>Harpellomycetes</taxon>
        <taxon>Harpellales</taxon>
        <taxon>Legeriomycetaceae</taxon>
        <taxon>Zancudomyces</taxon>
    </lineage>
</organism>
<evidence type="ECO:0000313" key="1">
    <source>
        <dbReference type="EMBL" id="OMH79748.1"/>
    </source>
</evidence>
<dbReference type="EMBL" id="LSSK01001429">
    <property type="protein sequence ID" value="OMH79748.1"/>
    <property type="molecule type" value="Genomic_DNA"/>
</dbReference>
<accession>A0A1R1PFQ7</accession>
<dbReference type="AlphaFoldDB" id="A0A1R1PFQ7"/>